<dbReference type="Proteomes" id="UP000052138">
    <property type="component" value="Unassembled WGS sequence"/>
</dbReference>
<dbReference type="PROSITE" id="PS50045">
    <property type="entry name" value="SIGMA54_INTERACT_4"/>
    <property type="match status" value="1"/>
</dbReference>
<dbReference type="PRINTS" id="PR01590">
    <property type="entry name" value="HTHFIS"/>
</dbReference>
<dbReference type="Gene3D" id="3.40.50.300">
    <property type="entry name" value="P-loop containing nucleotide triphosphate hydrolases"/>
    <property type="match status" value="1"/>
</dbReference>
<name>A0A0R2WM09_9GAMM</name>
<dbReference type="PROSITE" id="PS00675">
    <property type="entry name" value="SIGMA54_INTERACT_1"/>
    <property type="match status" value="1"/>
</dbReference>
<accession>A0A0R2WM09</accession>
<feature type="domain" description="Sigma-54 factor interaction" evidence="6">
    <location>
        <begin position="10"/>
        <end position="236"/>
    </location>
</feature>
<evidence type="ECO:0000313" key="7">
    <source>
        <dbReference type="EMBL" id="KRP24790.1"/>
    </source>
</evidence>
<dbReference type="Pfam" id="PF25601">
    <property type="entry name" value="AAA_lid_14"/>
    <property type="match status" value="1"/>
</dbReference>
<dbReference type="Pfam" id="PF00158">
    <property type="entry name" value="Sigma54_activat"/>
    <property type="match status" value="1"/>
</dbReference>
<dbReference type="InterPro" id="IPR025944">
    <property type="entry name" value="Sigma_54_int_dom_CS"/>
</dbReference>
<dbReference type="InterPro" id="IPR002197">
    <property type="entry name" value="HTH_Fis"/>
</dbReference>
<dbReference type="FunFam" id="3.40.50.300:FF:000006">
    <property type="entry name" value="DNA-binding transcriptional regulator NtrC"/>
    <property type="match status" value="1"/>
</dbReference>
<dbReference type="GO" id="GO:0005524">
    <property type="term" value="F:ATP binding"/>
    <property type="evidence" value="ECO:0007669"/>
    <property type="project" value="UniProtKB-KW"/>
</dbReference>
<keyword evidence="5" id="KW-0804">Transcription</keyword>
<evidence type="ECO:0000259" key="6">
    <source>
        <dbReference type="PROSITE" id="PS50045"/>
    </source>
</evidence>
<organism evidence="7 8">
    <name type="scientific">OM182 bacterium BACL3 MAG-120924-bin41</name>
    <dbReference type="NCBI Taxonomy" id="1655632"/>
    <lineage>
        <taxon>Bacteria</taxon>
        <taxon>Pseudomonadati</taxon>
        <taxon>Pseudomonadota</taxon>
        <taxon>Gammaproteobacteria</taxon>
        <taxon>OMG group</taxon>
        <taxon>OM182 clade</taxon>
    </lineage>
</organism>
<comment type="caution">
    <text evidence="7">The sequence shown here is derived from an EMBL/GenBank/DDBJ whole genome shotgun (WGS) entry which is preliminary data.</text>
</comment>
<keyword evidence="2" id="KW-0067">ATP-binding</keyword>
<feature type="non-terminal residue" evidence="7">
    <location>
        <position position="1"/>
    </location>
</feature>
<dbReference type="EMBL" id="LIDJ01000598">
    <property type="protein sequence ID" value="KRP24790.1"/>
    <property type="molecule type" value="Genomic_DNA"/>
</dbReference>
<keyword evidence="4" id="KW-0238">DNA-binding</keyword>
<dbReference type="InterPro" id="IPR058031">
    <property type="entry name" value="AAA_lid_NorR"/>
</dbReference>
<dbReference type="InterPro" id="IPR027417">
    <property type="entry name" value="P-loop_NTPase"/>
</dbReference>
<dbReference type="Pfam" id="PF02954">
    <property type="entry name" value="HTH_8"/>
    <property type="match status" value="1"/>
</dbReference>
<evidence type="ECO:0000256" key="2">
    <source>
        <dbReference type="ARBA" id="ARBA00022840"/>
    </source>
</evidence>
<proteinExistence type="predicted"/>
<dbReference type="PANTHER" id="PTHR32071">
    <property type="entry name" value="TRANSCRIPTIONAL REGULATORY PROTEIN"/>
    <property type="match status" value="1"/>
</dbReference>
<dbReference type="SUPFAM" id="SSF52540">
    <property type="entry name" value="P-loop containing nucleoside triphosphate hydrolases"/>
    <property type="match status" value="1"/>
</dbReference>
<dbReference type="SUPFAM" id="SSF46689">
    <property type="entry name" value="Homeodomain-like"/>
    <property type="match status" value="1"/>
</dbReference>
<evidence type="ECO:0000256" key="3">
    <source>
        <dbReference type="ARBA" id="ARBA00023015"/>
    </source>
</evidence>
<evidence type="ECO:0000256" key="4">
    <source>
        <dbReference type="ARBA" id="ARBA00023125"/>
    </source>
</evidence>
<dbReference type="GO" id="GO:0006355">
    <property type="term" value="P:regulation of DNA-templated transcription"/>
    <property type="evidence" value="ECO:0007669"/>
    <property type="project" value="InterPro"/>
</dbReference>
<dbReference type="PANTHER" id="PTHR32071:SF117">
    <property type="entry name" value="PTS-DEPENDENT DIHYDROXYACETONE KINASE OPERON REGULATORY PROTEIN-RELATED"/>
    <property type="match status" value="1"/>
</dbReference>
<dbReference type="GO" id="GO:0043565">
    <property type="term" value="F:sequence-specific DNA binding"/>
    <property type="evidence" value="ECO:0007669"/>
    <property type="project" value="InterPro"/>
</dbReference>
<dbReference type="InterPro" id="IPR002078">
    <property type="entry name" value="Sigma_54_int"/>
</dbReference>
<dbReference type="InterPro" id="IPR009057">
    <property type="entry name" value="Homeodomain-like_sf"/>
</dbReference>
<dbReference type="PROSITE" id="PS00688">
    <property type="entry name" value="SIGMA54_INTERACT_3"/>
    <property type="match status" value="1"/>
</dbReference>
<protein>
    <recommendedName>
        <fullName evidence="6">Sigma-54 factor interaction domain-containing protein</fullName>
    </recommendedName>
</protein>
<reference evidence="7 8" key="1">
    <citation type="submission" date="2015-10" db="EMBL/GenBank/DDBJ databases">
        <title>Metagenome-Assembled Genomes uncover a global brackish microbiome.</title>
        <authorList>
            <person name="Hugerth L.W."/>
            <person name="Larsson J."/>
            <person name="Alneberg J."/>
            <person name="Lindh M.V."/>
            <person name="Legrand C."/>
            <person name="Pinhassi J."/>
            <person name="Andersson A.F."/>
        </authorList>
    </citation>
    <scope>NUCLEOTIDE SEQUENCE [LARGE SCALE GENOMIC DNA]</scope>
    <source>
        <strain evidence="7">BACL3 MAG-120924-bin41</strain>
    </source>
</reference>
<dbReference type="Gene3D" id="1.10.8.60">
    <property type="match status" value="1"/>
</dbReference>
<dbReference type="Gene3D" id="1.10.10.60">
    <property type="entry name" value="Homeodomain-like"/>
    <property type="match status" value="1"/>
</dbReference>
<keyword evidence="3" id="KW-0805">Transcription regulation</keyword>
<dbReference type="InterPro" id="IPR003593">
    <property type="entry name" value="AAA+_ATPase"/>
</dbReference>
<dbReference type="AlphaFoldDB" id="A0A0R2WM09"/>
<keyword evidence="1" id="KW-0547">Nucleotide-binding</keyword>
<dbReference type="SMART" id="SM00382">
    <property type="entry name" value="AAA"/>
    <property type="match status" value="1"/>
</dbReference>
<dbReference type="CDD" id="cd00009">
    <property type="entry name" value="AAA"/>
    <property type="match status" value="1"/>
</dbReference>
<evidence type="ECO:0000256" key="1">
    <source>
        <dbReference type="ARBA" id="ARBA00022741"/>
    </source>
</evidence>
<evidence type="ECO:0000313" key="8">
    <source>
        <dbReference type="Proteomes" id="UP000052138"/>
    </source>
</evidence>
<dbReference type="InterPro" id="IPR025662">
    <property type="entry name" value="Sigma_54_int_dom_ATP-bd_1"/>
</dbReference>
<gene>
    <name evidence="7" type="ORF">ABS30_11280</name>
</gene>
<sequence>VNRLTAQKTFIGSSDEAIRLIRLIALCANSDAPILIQGETGAGKEVVSRELHRQSARSAKNFVGINCAAIPAQLLESELFGHKKGAFSGAIADRVGRFQLADQGTLFLDEIGDMPLDLQVKLLRVLEEREVMPVGASRAVPFDVRLIAATHQDLEGMVARKEFREDLYYRLNVVPIVIPPLRDRQTDIAELCHYYISLYSDDRKMSFTPKSIEVLSRYRWPGNVRELANLVKRLSVLSPEPDIELATIPAAYLPPQLAELLRAEEQEDETSEPGLPPAFMAQLGQETTSKLSQPVSEVERIVRLSQSMDSLPKEGIATKNLLGDIESNLIRVALTQSEGNVSKAAKLLQIGRTTLIQKLEKYQIETAL</sequence>
<evidence type="ECO:0000256" key="5">
    <source>
        <dbReference type="ARBA" id="ARBA00023163"/>
    </source>
</evidence>